<comment type="caution">
    <text evidence="1">The sequence shown here is derived from an EMBL/GenBank/DDBJ whole genome shotgun (WGS) entry which is preliminary data.</text>
</comment>
<protein>
    <submittedName>
        <fullName evidence="1">Uncharacterized protein</fullName>
    </submittedName>
</protein>
<organism evidence="1 2">
    <name type="scientific">Cryptolaemus montrouzieri</name>
    <dbReference type="NCBI Taxonomy" id="559131"/>
    <lineage>
        <taxon>Eukaryota</taxon>
        <taxon>Metazoa</taxon>
        <taxon>Ecdysozoa</taxon>
        <taxon>Arthropoda</taxon>
        <taxon>Hexapoda</taxon>
        <taxon>Insecta</taxon>
        <taxon>Pterygota</taxon>
        <taxon>Neoptera</taxon>
        <taxon>Endopterygota</taxon>
        <taxon>Coleoptera</taxon>
        <taxon>Polyphaga</taxon>
        <taxon>Cucujiformia</taxon>
        <taxon>Coccinelloidea</taxon>
        <taxon>Coccinellidae</taxon>
        <taxon>Scymninae</taxon>
        <taxon>Scymnini</taxon>
        <taxon>Cryptolaemus</taxon>
    </lineage>
</organism>
<keyword evidence="2" id="KW-1185">Reference proteome</keyword>
<name>A0ABD2MJ02_9CUCU</name>
<dbReference type="EMBL" id="JABFTP020000001">
    <property type="protein sequence ID" value="KAL3266313.1"/>
    <property type="molecule type" value="Genomic_DNA"/>
</dbReference>
<evidence type="ECO:0000313" key="2">
    <source>
        <dbReference type="Proteomes" id="UP001516400"/>
    </source>
</evidence>
<proteinExistence type="predicted"/>
<dbReference type="AlphaFoldDB" id="A0ABD2MJ02"/>
<dbReference type="Proteomes" id="UP001516400">
    <property type="component" value="Unassembled WGS sequence"/>
</dbReference>
<gene>
    <name evidence="1" type="ORF">HHI36_010491</name>
</gene>
<accession>A0ABD2MJ02</accession>
<reference evidence="1 2" key="1">
    <citation type="journal article" date="2021" name="BMC Biol.">
        <title>Horizontally acquired antibacterial genes associated with adaptive radiation of ladybird beetles.</title>
        <authorList>
            <person name="Li H.S."/>
            <person name="Tang X.F."/>
            <person name="Huang Y.H."/>
            <person name="Xu Z.Y."/>
            <person name="Chen M.L."/>
            <person name="Du X.Y."/>
            <person name="Qiu B.Y."/>
            <person name="Chen P.T."/>
            <person name="Zhang W."/>
            <person name="Slipinski A."/>
            <person name="Escalona H.E."/>
            <person name="Waterhouse R.M."/>
            <person name="Zwick A."/>
            <person name="Pang H."/>
        </authorList>
    </citation>
    <scope>NUCLEOTIDE SEQUENCE [LARGE SCALE GENOMIC DNA]</scope>
    <source>
        <strain evidence="1">SYSU2018</strain>
    </source>
</reference>
<sequence>MRKLQQSVGVVILLAAPAHLEARMRNPSSKMIPLQTRISPLAKYDWKVVCSQMNLVINKDENNKSVELAGLQVIMVQKSEPRAIYSKTSYEETEFQKALVIKRKKIDVKVKTAYTNKPGLADRKKKTL</sequence>
<evidence type="ECO:0000313" key="1">
    <source>
        <dbReference type="EMBL" id="KAL3266313.1"/>
    </source>
</evidence>